<dbReference type="OrthoDB" id="5199543at2759"/>
<dbReference type="AlphaFoldDB" id="B6QG37"/>
<dbReference type="PANTHER" id="PTHR13395">
    <property type="entry name" value="SISTER CHROMATID COHESION PROTEIN DCC1-RELATED"/>
    <property type="match status" value="1"/>
</dbReference>
<keyword evidence="5" id="KW-1185">Reference proteome</keyword>
<proteinExistence type="inferred from homology"/>
<comment type="similarity">
    <text evidence="1">Belongs to the DCC1 family.</text>
</comment>
<dbReference type="Proteomes" id="UP000001294">
    <property type="component" value="Unassembled WGS sequence"/>
</dbReference>
<evidence type="ECO:0000256" key="3">
    <source>
        <dbReference type="SAM" id="MobiDB-lite"/>
    </source>
</evidence>
<dbReference type="VEuPathDB" id="FungiDB:PMAA_084290"/>
<dbReference type="PhylomeDB" id="B6QG37"/>
<dbReference type="GO" id="GO:0031390">
    <property type="term" value="C:Ctf18 RFC-like complex"/>
    <property type="evidence" value="ECO:0007669"/>
    <property type="project" value="InterPro"/>
</dbReference>
<dbReference type="PANTHER" id="PTHR13395:SF6">
    <property type="entry name" value="SISTER CHROMATID COHESION PROTEIN DCC1"/>
    <property type="match status" value="1"/>
</dbReference>
<dbReference type="Pfam" id="PF09724">
    <property type="entry name" value="Dcc1"/>
    <property type="match status" value="1"/>
</dbReference>
<name>B6QG37_TALMQ</name>
<feature type="region of interest" description="Disordered" evidence="3">
    <location>
        <begin position="372"/>
        <end position="401"/>
    </location>
</feature>
<accession>B6QG37</accession>
<dbReference type="InterPro" id="IPR019128">
    <property type="entry name" value="Dcc1"/>
</dbReference>
<evidence type="ECO:0000256" key="2">
    <source>
        <dbReference type="ARBA" id="ARBA00022705"/>
    </source>
</evidence>
<evidence type="ECO:0000313" key="4">
    <source>
        <dbReference type="EMBL" id="EEA24422.1"/>
    </source>
</evidence>
<dbReference type="HOGENOM" id="CLU_054802_0_0_1"/>
<gene>
    <name evidence="4" type="ORF">PMAA_084290</name>
</gene>
<reference evidence="5" key="1">
    <citation type="journal article" date="2015" name="Genome Announc.">
        <title>Genome sequence of the AIDS-associated pathogen Penicillium marneffei (ATCC18224) and its near taxonomic relative Talaromyces stipitatus (ATCC10500).</title>
        <authorList>
            <person name="Nierman W.C."/>
            <person name="Fedorova-Abrams N.D."/>
            <person name="Andrianopoulos A."/>
        </authorList>
    </citation>
    <scope>NUCLEOTIDE SEQUENCE [LARGE SCALE GENOMIC DNA]</scope>
    <source>
        <strain evidence="5">ATCC 18224 / CBS 334.59 / QM 7333</strain>
    </source>
</reference>
<dbReference type="STRING" id="441960.B6QG37"/>
<dbReference type="EMBL" id="DS995901">
    <property type="protein sequence ID" value="EEA24422.1"/>
    <property type="molecule type" value="Genomic_DNA"/>
</dbReference>
<dbReference type="GO" id="GO:0006260">
    <property type="term" value="P:DNA replication"/>
    <property type="evidence" value="ECO:0007669"/>
    <property type="project" value="UniProtKB-KW"/>
</dbReference>
<evidence type="ECO:0000313" key="5">
    <source>
        <dbReference type="Proteomes" id="UP000001294"/>
    </source>
</evidence>
<sequence>MSTQAARSIRFTHNSPQQAFRLVELTPDLLELISSPNAPTLHLKSPATDDPTGSENNTAYVNLCTPTKTFRIRQVQSSNSIHIIKPSDGQNKVITLSKRQKHDGEDENDTEIAPETVTAIAKCGSTLELQGLSNEESFALAKSMLARILRVWDEGMTFDNDDEDVDMDGGEATELLPMNRNMLVKKAVIGDLPFADTQCQKAWIELCAFVPGNYKSPSGERPAFQPSATVKLGIWKRILEGCILQNIDVEKQFLVGDLWKAVLGDEDDDDHEREKTMSRSLFDVVVKRLAERSGSNLDKDVCIKWIGETYLEATAPTEKRAIGQSEFLNAWKDLLPETWRTEALLSNLPEASYKRPDPVSIYFVPESERENAKKEAQGAAGSGIKVKNSRNWHERFKGQRK</sequence>
<evidence type="ECO:0000256" key="1">
    <source>
        <dbReference type="ARBA" id="ARBA00007017"/>
    </source>
</evidence>
<dbReference type="GO" id="GO:0034088">
    <property type="term" value="P:maintenance of mitotic sister chromatid cohesion"/>
    <property type="evidence" value="ECO:0007669"/>
    <property type="project" value="TreeGrafter"/>
</dbReference>
<feature type="compositionally biased region" description="Basic and acidic residues" evidence="3">
    <location>
        <begin position="391"/>
        <end position="401"/>
    </location>
</feature>
<protein>
    <submittedName>
        <fullName evidence="4">Sister chromatid cohesion protein Dcc1, putative</fullName>
    </submittedName>
</protein>
<organism evidence="4 5">
    <name type="scientific">Talaromyces marneffei (strain ATCC 18224 / CBS 334.59 / QM 7333)</name>
    <name type="common">Penicillium marneffei</name>
    <dbReference type="NCBI Taxonomy" id="441960"/>
    <lineage>
        <taxon>Eukaryota</taxon>
        <taxon>Fungi</taxon>
        <taxon>Dikarya</taxon>
        <taxon>Ascomycota</taxon>
        <taxon>Pezizomycotina</taxon>
        <taxon>Eurotiomycetes</taxon>
        <taxon>Eurotiomycetidae</taxon>
        <taxon>Eurotiales</taxon>
        <taxon>Trichocomaceae</taxon>
        <taxon>Talaromyces</taxon>
        <taxon>Talaromyces sect. Talaromyces</taxon>
    </lineage>
</organism>
<dbReference type="GO" id="GO:0000775">
    <property type="term" value="C:chromosome, centromeric region"/>
    <property type="evidence" value="ECO:0007669"/>
    <property type="project" value="TreeGrafter"/>
</dbReference>
<keyword evidence="2" id="KW-0235">DNA replication</keyword>
<dbReference type="GO" id="GO:0000785">
    <property type="term" value="C:chromatin"/>
    <property type="evidence" value="ECO:0007669"/>
    <property type="project" value="TreeGrafter"/>
</dbReference>